<dbReference type="GeneID" id="28839641"/>
<dbReference type="RefSeq" id="XP_059319524.1">
    <property type="nucleotide sequence ID" value="XM_059463771.1"/>
</dbReference>
<protein>
    <submittedName>
        <fullName evidence="2">Uncharacterized protein</fullName>
    </submittedName>
</protein>
<name>A0A1B8GG10_9PEZI</name>
<sequence>MRNRLEIKRLNPLIVANKYDPGFAEAMGGGGREEEGAWNGEGGQEKGTQTQGTQTEEVTQKEVGTQKE</sequence>
<feature type="compositionally biased region" description="Basic and acidic residues" evidence="1">
    <location>
        <begin position="58"/>
        <end position="68"/>
    </location>
</feature>
<dbReference type="Proteomes" id="UP000091956">
    <property type="component" value="Unassembled WGS sequence"/>
</dbReference>
<reference evidence="3" key="2">
    <citation type="journal article" date="2018" name="Nat. Commun.">
        <title>Extreme sensitivity to ultraviolet light in the fungal pathogen causing white-nose syndrome of bats.</title>
        <authorList>
            <person name="Palmer J.M."/>
            <person name="Drees K.P."/>
            <person name="Foster J.T."/>
            <person name="Lindner D.L."/>
        </authorList>
    </citation>
    <scope>NUCLEOTIDE SEQUENCE [LARGE SCALE GENOMIC DNA]</scope>
    <source>
        <strain evidence="3">UAMH 10579</strain>
    </source>
</reference>
<evidence type="ECO:0000313" key="2">
    <source>
        <dbReference type="EMBL" id="OBT94767.2"/>
    </source>
</evidence>
<keyword evidence="3" id="KW-1185">Reference proteome</keyword>
<feature type="region of interest" description="Disordered" evidence="1">
    <location>
        <begin position="21"/>
        <end position="68"/>
    </location>
</feature>
<evidence type="ECO:0000256" key="1">
    <source>
        <dbReference type="SAM" id="MobiDB-lite"/>
    </source>
</evidence>
<accession>A0A1B8GG10</accession>
<dbReference type="EMBL" id="KV460241">
    <property type="protein sequence ID" value="OBT94767.2"/>
    <property type="molecule type" value="Genomic_DNA"/>
</dbReference>
<gene>
    <name evidence="2" type="ORF">VE01_06255</name>
</gene>
<proteinExistence type="predicted"/>
<evidence type="ECO:0000313" key="3">
    <source>
        <dbReference type="Proteomes" id="UP000091956"/>
    </source>
</evidence>
<feature type="compositionally biased region" description="Low complexity" evidence="1">
    <location>
        <begin position="46"/>
        <end position="57"/>
    </location>
</feature>
<dbReference type="AlphaFoldDB" id="A0A1B8GG10"/>
<organism evidence="2 3">
    <name type="scientific">Pseudogymnoascus verrucosus</name>
    <dbReference type="NCBI Taxonomy" id="342668"/>
    <lineage>
        <taxon>Eukaryota</taxon>
        <taxon>Fungi</taxon>
        <taxon>Dikarya</taxon>
        <taxon>Ascomycota</taxon>
        <taxon>Pezizomycotina</taxon>
        <taxon>Leotiomycetes</taxon>
        <taxon>Thelebolales</taxon>
        <taxon>Thelebolaceae</taxon>
        <taxon>Pseudogymnoascus</taxon>
    </lineage>
</organism>
<reference evidence="2 3" key="1">
    <citation type="submission" date="2016-03" db="EMBL/GenBank/DDBJ databases">
        <title>Comparative genomics of Pseudogymnoascus destructans, the fungus causing white-nose syndrome of bats.</title>
        <authorList>
            <person name="Palmer J.M."/>
            <person name="Drees K.P."/>
            <person name="Foster J.T."/>
            <person name="Lindner D.L."/>
        </authorList>
    </citation>
    <scope>NUCLEOTIDE SEQUENCE [LARGE SCALE GENOMIC DNA]</scope>
    <source>
        <strain evidence="2 3">UAMH 10579</strain>
    </source>
</reference>